<dbReference type="Proteomes" id="UP001300502">
    <property type="component" value="Unassembled WGS sequence"/>
</dbReference>
<dbReference type="PANTHER" id="PTHR11453">
    <property type="entry name" value="ANION EXCHANGE PROTEIN"/>
    <property type="match status" value="1"/>
</dbReference>
<dbReference type="AlphaFoldDB" id="A0AAV9IH80"/>
<comment type="subcellular location">
    <subcellularLocation>
        <location evidence="1">Membrane</location>
        <topology evidence="1">Multi-pass membrane protein</topology>
    </subcellularLocation>
</comment>
<dbReference type="GO" id="GO:0006820">
    <property type="term" value="P:monoatomic anion transport"/>
    <property type="evidence" value="ECO:0007669"/>
    <property type="project" value="InterPro"/>
</dbReference>
<feature type="transmembrane region" description="Helical" evidence="5">
    <location>
        <begin position="321"/>
        <end position="343"/>
    </location>
</feature>
<dbReference type="PANTHER" id="PTHR11453:SF127">
    <property type="entry name" value="SOLUTE CARRIER FAMILY 4 MEMBER 11"/>
    <property type="match status" value="1"/>
</dbReference>
<dbReference type="InterPro" id="IPR011531">
    <property type="entry name" value="HCO3_transpt-like_TM_dom"/>
</dbReference>
<feature type="transmembrane region" description="Helical" evidence="5">
    <location>
        <begin position="553"/>
        <end position="572"/>
    </location>
</feature>
<feature type="transmembrane region" description="Helical" evidence="5">
    <location>
        <begin position="499"/>
        <end position="520"/>
    </location>
</feature>
<evidence type="ECO:0000259" key="6">
    <source>
        <dbReference type="Pfam" id="PF00955"/>
    </source>
</evidence>
<feature type="transmembrane region" description="Helical" evidence="5">
    <location>
        <begin position="685"/>
        <end position="707"/>
    </location>
</feature>
<protein>
    <recommendedName>
        <fullName evidence="6">Bicarbonate transporter-like transmembrane domain-containing protein</fullName>
    </recommendedName>
</protein>
<evidence type="ECO:0000256" key="4">
    <source>
        <dbReference type="ARBA" id="ARBA00023136"/>
    </source>
</evidence>
<name>A0AAV9IH80_9RHOD</name>
<feature type="transmembrane region" description="Helical" evidence="5">
    <location>
        <begin position="277"/>
        <end position="295"/>
    </location>
</feature>
<proteinExistence type="predicted"/>
<feature type="transmembrane region" description="Helical" evidence="5">
    <location>
        <begin position="375"/>
        <end position="394"/>
    </location>
</feature>
<dbReference type="InterPro" id="IPR003020">
    <property type="entry name" value="HCO3_transpt_euk"/>
</dbReference>
<gene>
    <name evidence="7" type="ORF">GAYE_SCF28MG4709</name>
</gene>
<evidence type="ECO:0000313" key="8">
    <source>
        <dbReference type="Proteomes" id="UP001300502"/>
    </source>
</evidence>
<organism evidence="7 8">
    <name type="scientific">Galdieria yellowstonensis</name>
    <dbReference type="NCBI Taxonomy" id="3028027"/>
    <lineage>
        <taxon>Eukaryota</taxon>
        <taxon>Rhodophyta</taxon>
        <taxon>Bangiophyceae</taxon>
        <taxon>Galdieriales</taxon>
        <taxon>Galdieriaceae</taxon>
        <taxon>Galdieria</taxon>
    </lineage>
</organism>
<dbReference type="EMBL" id="JANCYU010000044">
    <property type="protein sequence ID" value="KAK4526792.1"/>
    <property type="molecule type" value="Genomic_DNA"/>
</dbReference>
<dbReference type="Gene3D" id="1.10.287.570">
    <property type="entry name" value="Helical hairpin bin"/>
    <property type="match status" value="1"/>
</dbReference>
<keyword evidence="4 5" id="KW-0472">Membrane</keyword>
<reference evidence="7 8" key="1">
    <citation type="submission" date="2022-07" db="EMBL/GenBank/DDBJ databases">
        <title>Genome-wide signatures of adaptation to extreme environments.</title>
        <authorList>
            <person name="Cho C.H."/>
            <person name="Yoon H.S."/>
        </authorList>
    </citation>
    <scope>NUCLEOTIDE SEQUENCE [LARGE SCALE GENOMIC DNA]</scope>
    <source>
        <strain evidence="7 8">108.79 E11</strain>
    </source>
</reference>
<feature type="domain" description="Bicarbonate transporter-like transmembrane" evidence="6">
    <location>
        <begin position="291"/>
        <end position="462"/>
    </location>
</feature>
<keyword evidence="2 5" id="KW-0812">Transmembrane</keyword>
<comment type="caution">
    <text evidence="7">The sequence shown here is derived from an EMBL/GenBank/DDBJ whole genome shotgun (WGS) entry which is preliminary data.</text>
</comment>
<evidence type="ECO:0000256" key="2">
    <source>
        <dbReference type="ARBA" id="ARBA00022692"/>
    </source>
</evidence>
<dbReference type="Pfam" id="PF00955">
    <property type="entry name" value="HCO3_cotransp"/>
    <property type="match status" value="2"/>
</dbReference>
<dbReference type="GO" id="GO:0005452">
    <property type="term" value="F:solute:inorganic anion antiporter activity"/>
    <property type="evidence" value="ECO:0007669"/>
    <property type="project" value="InterPro"/>
</dbReference>
<feature type="transmembrane region" description="Helical" evidence="5">
    <location>
        <begin position="406"/>
        <end position="432"/>
    </location>
</feature>
<dbReference type="GO" id="GO:0050801">
    <property type="term" value="P:monoatomic ion homeostasis"/>
    <property type="evidence" value="ECO:0007669"/>
    <property type="project" value="TreeGrafter"/>
</dbReference>
<dbReference type="GO" id="GO:0005886">
    <property type="term" value="C:plasma membrane"/>
    <property type="evidence" value="ECO:0007669"/>
    <property type="project" value="TreeGrafter"/>
</dbReference>
<evidence type="ECO:0000256" key="1">
    <source>
        <dbReference type="ARBA" id="ARBA00004141"/>
    </source>
</evidence>
<feature type="domain" description="Bicarbonate transporter-like transmembrane" evidence="6">
    <location>
        <begin position="467"/>
        <end position="789"/>
    </location>
</feature>
<feature type="transmembrane region" description="Helical" evidence="5">
    <location>
        <begin position="728"/>
        <end position="748"/>
    </location>
</feature>
<feature type="transmembrane region" description="Helical" evidence="5">
    <location>
        <begin position="349"/>
        <end position="370"/>
    </location>
</feature>
<evidence type="ECO:0000256" key="3">
    <source>
        <dbReference type="ARBA" id="ARBA00022989"/>
    </source>
</evidence>
<accession>A0AAV9IH80</accession>
<keyword evidence="3 5" id="KW-1133">Transmembrane helix</keyword>
<evidence type="ECO:0000256" key="5">
    <source>
        <dbReference type="SAM" id="Phobius"/>
    </source>
</evidence>
<feature type="transmembrane region" description="Helical" evidence="5">
    <location>
        <begin position="439"/>
        <end position="461"/>
    </location>
</feature>
<dbReference type="PRINTS" id="PR01231">
    <property type="entry name" value="HCO3TRNSPORT"/>
</dbReference>
<keyword evidence="8" id="KW-1185">Reference proteome</keyword>
<feature type="transmembrane region" description="Helical" evidence="5">
    <location>
        <begin position="754"/>
        <end position="772"/>
    </location>
</feature>
<evidence type="ECO:0000313" key="7">
    <source>
        <dbReference type="EMBL" id="KAK4526792.1"/>
    </source>
</evidence>
<feature type="transmembrane region" description="Helical" evidence="5">
    <location>
        <begin position="467"/>
        <end position="487"/>
    </location>
</feature>
<sequence length="792" mass="90050">MSFYQPSISEADLSFFDRNFEDAFECIIHPVKLSDVSEELHGLSILESFAKDNQSVIKAKFRGEDSQEIILKLLRSMERRNLVTPEAREEAKLKLLGAEHCCFPGYGPFSCGSSYETALGYWTHSIQGSSFIVGYATLENIQAERAVISLVQLAEPVNLGSLNGSLSEYVGLVLTGSDTSPVDSAPEVAKTVASLVADPEFREESFDCPTDDDLRTAIHRFVERQWRLKKEKEKDSFKPLSQQMHHENNDATFNETIDIMNEKIYRNSRLGRYHTSLLGYWSSILFLHPFALVIADLKRRLPHYLSDFTFELNQRRAQQKYLFACIFLIFTATLPAIVFGYIVERTTHGQIGVIECLFSQGVLGIGFALFSGQPLMVNMITGPTVVYIQVLMRWSEKLGFEFLPFYAWTGIWMGIFLILAAVLNTATLISYLGRFTDEIFQTFIGFIFIQYWFTEFVRITHDGYTQVLLFLFLSFLTLILALSFRFLRGSYLLIPSIRTIFGDIGPSLAVLIVTGISYAFDPVFVSRLNIRGSVGYSTTSGRPWVVPVGDIEIGFVFLAAVTGFLLFLVVFIDQNVCTYIVERPENKLRKGTSYSWNMVVVGILNIIASILGIPWMYAGLPHSLLHVYALADVEEQQVMGRVSYRIVHSREVRIVGLVSYLFSFLIILAKPALDQLPIDVLYGFIFYMGVASFQSNGLVERLVLLFTQPQKYPPSHIIRRVRRLHIHLYTLIQLFLVILLFFVAVNFYRGSTMFNTGLIFPFVLFLFIPFKFEFLYRLFPKQAIAALESGSL</sequence>
<feature type="transmembrane region" description="Helical" evidence="5">
    <location>
        <begin position="593"/>
        <end position="611"/>
    </location>
</feature>